<dbReference type="EMBL" id="LNIX01000011">
    <property type="protein sequence ID" value="OXA48951.1"/>
    <property type="molecule type" value="Genomic_DNA"/>
</dbReference>
<dbReference type="Pfam" id="PF01753">
    <property type="entry name" value="zf-MYND"/>
    <property type="match status" value="2"/>
</dbReference>
<comment type="caution">
    <text evidence="7">The sequence shown here is derived from an EMBL/GenBank/DDBJ whole genome shotgun (WGS) entry which is preliminary data.</text>
</comment>
<evidence type="ECO:0000313" key="7">
    <source>
        <dbReference type="EMBL" id="OXA48951.1"/>
    </source>
</evidence>
<reference evidence="7 8" key="1">
    <citation type="submission" date="2015-12" db="EMBL/GenBank/DDBJ databases">
        <title>The genome of Folsomia candida.</title>
        <authorList>
            <person name="Faddeeva A."/>
            <person name="Derks M.F."/>
            <person name="Anvar Y."/>
            <person name="Smit S."/>
            <person name="Van Straalen N."/>
            <person name="Roelofs D."/>
        </authorList>
    </citation>
    <scope>NUCLEOTIDE SEQUENCE [LARGE SCALE GENOMIC DNA]</scope>
    <source>
        <strain evidence="7 8">VU population</strain>
        <tissue evidence="7">Whole body</tissue>
    </source>
</reference>
<gene>
    <name evidence="7" type="ORF">Fcan01_16454</name>
</gene>
<feature type="region of interest" description="Disordered" evidence="5">
    <location>
        <begin position="1"/>
        <end position="22"/>
    </location>
</feature>
<keyword evidence="7" id="KW-0808">Transferase</keyword>
<evidence type="ECO:0000256" key="4">
    <source>
        <dbReference type="PROSITE-ProRule" id="PRU00134"/>
    </source>
</evidence>
<feature type="domain" description="MYND-type" evidence="6">
    <location>
        <begin position="57"/>
        <end position="102"/>
    </location>
</feature>
<protein>
    <submittedName>
        <fullName evidence="7">Histone-lysine N-methyltransferase SMYD3</fullName>
    </submittedName>
</protein>
<sequence length="466" mass="52506">MNPPNKQWTIESLHPSQMADEDKEKLADMEGQFSKWDVDPKWANLLSQFKKDSIVSCGNCGLNETELGGGVKLKRCSRCKLIGYCSASCQREDWESKHRQTCCVPRLSGEAQVQYDAALNNLCQTFGQQLDSRKGKQPQNAPETKIMHAIQIQDATHPRSTVNPDLLRMHRLKDPTWKVICLTITVCRSYPRWVNIGLTPEVKPYTLPLAILLERRNPDAKVIWILDPTNAHFHEDPTIPWKSKIFVDVGEELMANVGYMTTCVCSSGKGQTCTCAEGWRIDFIRCKELPLHKCSYPAIVDLEYPKDAGTSLIYHFKQFLNNEGFLEGQKEAVQTYFTGDILDQTYNEVMATVGKDKKGNGAAKIPVFESAKLSSVDNCAMCGKHNAGLKAGLKRCARCKKVRYCSYDCQKWDWRRHKSSCIPAPANLGDGVGLLPPVTVGYNDGITFEYRGMEKIPKLQKRKAKN</sequence>
<dbReference type="OrthoDB" id="10023235at2759"/>
<keyword evidence="1" id="KW-0479">Metal-binding</keyword>
<keyword evidence="8" id="KW-1185">Reference proteome</keyword>
<dbReference type="Gene3D" id="6.10.140.2220">
    <property type="match status" value="2"/>
</dbReference>
<dbReference type="AlphaFoldDB" id="A0A226DW85"/>
<keyword evidence="3" id="KW-0862">Zinc</keyword>
<accession>A0A226DW85</accession>
<evidence type="ECO:0000256" key="2">
    <source>
        <dbReference type="ARBA" id="ARBA00022771"/>
    </source>
</evidence>
<dbReference type="PROSITE" id="PS50865">
    <property type="entry name" value="ZF_MYND_2"/>
    <property type="match status" value="2"/>
</dbReference>
<evidence type="ECO:0000256" key="5">
    <source>
        <dbReference type="SAM" id="MobiDB-lite"/>
    </source>
</evidence>
<evidence type="ECO:0000313" key="8">
    <source>
        <dbReference type="Proteomes" id="UP000198287"/>
    </source>
</evidence>
<keyword evidence="2 4" id="KW-0863">Zinc-finger</keyword>
<dbReference type="PANTHER" id="PTHR46920:SF1">
    <property type="entry name" value="PROTEIN MSS51 HOMOLOG, MITOCHONDRIAL-RELATED"/>
    <property type="match status" value="1"/>
</dbReference>
<dbReference type="PANTHER" id="PTHR46920">
    <property type="match status" value="1"/>
</dbReference>
<evidence type="ECO:0000256" key="1">
    <source>
        <dbReference type="ARBA" id="ARBA00022723"/>
    </source>
</evidence>
<evidence type="ECO:0000256" key="3">
    <source>
        <dbReference type="ARBA" id="ARBA00022833"/>
    </source>
</evidence>
<dbReference type="GO" id="GO:0008168">
    <property type="term" value="F:methyltransferase activity"/>
    <property type="evidence" value="ECO:0007669"/>
    <property type="project" value="UniProtKB-KW"/>
</dbReference>
<evidence type="ECO:0000259" key="6">
    <source>
        <dbReference type="PROSITE" id="PS50865"/>
    </source>
</evidence>
<feature type="compositionally biased region" description="Polar residues" evidence="5">
    <location>
        <begin position="1"/>
        <end position="10"/>
    </location>
</feature>
<dbReference type="InterPro" id="IPR002893">
    <property type="entry name" value="Znf_MYND"/>
</dbReference>
<feature type="domain" description="MYND-type" evidence="6">
    <location>
        <begin position="379"/>
        <end position="421"/>
    </location>
</feature>
<dbReference type="GO" id="GO:0032259">
    <property type="term" value="P:methylation"/>
    <property type="evidence" value="ECO:0007669"/>
    <property type="project" value="UniProtKB-KW"/>
</dbReference>
<name>A0A226DW85_FOLCA</name>
<dbReference type="SUPFAM" id="SSF144232">
    <property type="entry name" value="HIT/MYND zinc finger-like"/>
    <property type="match status" value="2"/>
</dbReference>
<dbReference type="Proteomes" id="UP000198287">
    <property type="component" value="Unassembled WGS sequence"/>
</dbReference>
<dbReference type="InterPro" id="IPR052839">
    <property type="entry name" value="Mito_gene_expr_regulator"/>
</dbReference>
<dbReference type="PROSITE" id="PS01360">
    <property type="entry name" value="ZF_MYND_1"/>
    <property type="match status" value="1"/>
</dbReference>
<organism evidence="7 8">
    <name type="scientific">Folsomia candida</name>
    <name type="common">Springtail</name>
    <dbReference type="NCBI Taxonomy" id="158441"/>
    <lineage>
        <taxon>Eukaryota</taxon>
        <taxon>Metazoa</taxon>
        <taxon>Ecdysozoa</taxon>
        <taxon>Arthropoda</taxon>
        <taxon>Hexapoda</taxon>
        <taxon>Collembola</taxon>
        <taxon>Entomobryomorpha</taxon>
        <taxon>Isotomoidea</taxon>
        <taxon>Isotomidae</taxon>
        <taxon>Proisotominae</taxon>
        <taxon>Folsomia</taxon>
    </lineage>
</organism>
<keyword evidence="7" id="KW-0489">Methyltransferase</keyword>
<proteinExistence type="predicted"/>
<dbReference type="GO" id="GO:0008270">
    <property type="term" value="F:zinc ion binding"/>
    <property type="evidence" value="ECO:0007669"/>
    <property type="project" value="UniProtKB-KW"/>
</dbReference>